<comment type="caution">
    <text evidence="1">The sequence shown here is derived from an EMBL/GenBank/DDBJ whole genome shotgun (WGS) entry which is preliminary data.</text>
</comment>
<name>A0ABS5KVE6_9ACTN</name>
<proteinExistence type="predicted"/>
<reference evidence="1 2" key="1">
    <citation type="submission" date="2020-02" db="EMBL/GenBank/DDBJ databases">
        <title>Acidophilic actinobacteria isolated from forest soil.</title>
        <authorList>
            <person name="Golinska P."/>
        </authorList>
    </citation>
    <scope>NUCLEOTIDE SEQUENCE [LARGE SCALE GENOMIC DNA]</scope>
    <source>
        <strain evidence="1 2">NL8</strain>
    </source>
</reference>
<evidence type="ECO:0000313" key="2">
    <source>
        <dbReference type="Proteomes" id="UP000730482"/>
    </source>
</evidence>
<keyword evidence="2" id="KW-1185">Reference proteome</keyword>
<dbReference type="EMBL" id="JAAFYZ010000089">
    <property type="protein sequence ID" value="MBS2550041.1"/>
    <property type="molecule type" value="Genomic_DNA"/>
</dbReference>
<sequence length="69" mass="7711">MPRDGSKEPDALLLQAGKFFRRGTTATDLHSVRYQGGRAGDVFYRDRWSHDPHALAEGPVRRGWEGIGS</sequence>
<organism evidence="1 2">
    <name type="scientific">Catenulispora pinistramenti</name>
    <dbReference type="NCBI Taxonomy" id="2705254"/>
    <lineage>
        <taxon>Bacteria</taxon>
        <taxon>Bacillati</taxon>
        <taxon>Actinomycetota</taxon>
        <taxon>Actinomycetes</taxon>
        <taxon>Catenulisporales</taxon>
        <taxon>Catenulisporaceae</taxon>
        <taxon>Catenulispora</taxon>
    </lineage>
</organism>
<dbReference type="Proteomes" id="UP000730482">
    <property type="component" value="Unassembled WGS sequence"/>
</dbReference>
<accession>A0ABS5KVE6</accession>
<gene>
    <name evidence="1" type="ORF">KGQ19_24555</name>
</gene>
<evidence type="ECO:0000313" key="1">
    <source>
        <dbReference type="EMBL" id="MBS2550041.1"/>
    </source>
</evidence>
<protein>
    <submittedName>
        <fullName evidence="1">Uncharacterized protein</fullName>
    </submittedName>
</protein>